<evidence type="ECO:0000313" key="1">
    <source>
        <dbReference type="EMBL" id="KKM96672.1"/>
    </source>
</evidence>
<dbReference type="EMBL" id="LAZR01005848">
    <property type="protein sequence ID" value="KKM96672.1"/>
    <property type="molecule type" value="Genomic_DNA"/>
</dbReference>
<gene>
    <name evidence="1" type="ORF">LCGC14_1175780</name>
</gene>
<dbReference type="AlphaFoldDB" id="A0A0F9PU20"/>
<organism evidence="1">
    <name type="scientific">marine sediment metagenome</name>
    <dbReference type="NCBI Taxonomy" id="412755"/>
    <lineage>
        <taxon>unclassified sequences</taxon>
        <taxon>metagenomes</taxon>
        <taxon>ecological metagenomes</taxon>
    </lineage>
</organism>
<reference evidence="1" key="1">
    <citation type="journal article" date="2015" name="Nature">
        <title>Complex archaea that bridge the gap between prokaryotes and eukaryotes.</title>
        <authorList>
            <person name="Spang A."/>
            <person name="Saw J.H."/>
            <person name="Jorgensen S.L."/>
            <person name="Zaremba-Niedzwiedzka K."/>
            <person name="Martijn J."/>
            <person name="Lind A.E."/>
            <person name="van Eijk R."/>
            <person name="Schleper C."/>
            <person name="Guy L."/>
            <person name="Ettema T.J."/>
        </authorList>
    </citation>
    <scope>NUCLEOTIDE SEQUENCE</scope>
</reference>
<comment type="caution">
    <text evidence="1">The sequence shown here is derived from an EMBL/GenBank/DDBJ whole genome shotgun (WGS) entry which is preliminary data.</text>
</comment>
<feature type="non-terminal residue" evidence="1">
    <location>
        <position position="34"/>
    </location>
</feature>
<accession>A0A0F9PU20</accession>
<protein>
    <submittedName>
        <fullName evidence="1">Uncharacterized protein</fullName>
    </submittedName>
</protein>
<name>A0A0F9PU20_9ZZZZ</name>
<proteinExistence type="predicted"/>
<sequence length="34" mass="3965">MQARKVEFADYVVSLESTRVNQVTGKFENFTVDR</sequence>